<dbReference type="Proteomes" id="UP000694865">
    <property type="component" value="Unplaced"/>
</dbReference>
<dbReference type="InterPro" id="IPR018289">
    <property type="entry name" value="MULE_transposase_dom"/>
</dbReference>
<feature type="region of interest" description="Disordered" evidence="1">
    <location>
        <begin position="211"/>
        <end position="235"/>
    </location>
</feature>
<evidence type="ECO:0000313" key="3">
    <source>
        <dbReference type="Proteomes" id="UP000694865"/>
    </source>
</evidence>
<evidence type="ECO:0000313" key="4">
    <source>
        <dbReference type="RefSeq" id="XP_006814764.1"/>
    </source>
</evidence>
<protein>
    <submittedName>
        <fullName evidence="4">Uncharacterized protein LOC102805415</fullName>
    </submittedName>
</protein>
<reference evidence="4" key="1">
    <citation type="submission" date="2025-08" db="UniProtKB">
        <authorList>
            <consortium name="RefSeq"/>
        </authorList>
    </citation>
    <scope>IDENTIFICATION</scope>
    <source>
        <tissue evidence="4">Testes</tissue>
    </source>
</reference>
<dbReference type="PANTHER" id="PTHR47160">
    <property type="entry name" value="PUTATIVE-RELATED"/>
    <property type="match status" value="1"/>
</dbReference>
<name>A0ABM0M423_SACKO</name>
<evidence type="ECO:0000259" key="2">
    <source>
        <dbReference type="Pfam" id="PF10551"/>
    </source>
</evidence>
<feature type="domain" description="MULE transposase" evidence="2">
    <location>
        <begin position="11"/>
        <end position="103"/>
    </location>
</feature>
<accession>A0ABM0M423</accession>
<proteinExistence type="predicted"/>
<dbReference type="PANTHER" id="PTHR47160:SF10">
    <property type="entry name" value="MULE TRANSPOSASE DOMAIN-CONTAINING PROTEIN"/>
    <property type="match status" value="1"/>
</dbReference>
<organism evidence="3 4">
    <name type="scientific">Saccoglossus kowalevskii</name>
    <name type="common">Acorn worm</name>
    <dbReference type="NCBI Taxonomy" id="10224"/>
    <lineage>
        <taxon>Eukaryota</taxon>
        <taxon>Metazoa</taxon>
        <taxon>Hemichordata</taxon>
        <taxon>Enteropneusta</taxon>
        <taxon>Harrimaniidae</taxon>
        <taxon>Saccoglossus</taxon>
    </lineage>
</organism>
<dbReference type="RefSeq" id="XP_006814764.1">
    <property type="nucleotide sequence ID" value="XM_006814701.1"/>
</dbReference>
<dbReference type="GeneID" id="102805415"/>
<sequence length="235" mass="27517">MFYKTQLPGNWFADGTFKVVRELFYQLYTMHALMEQYTVPCLYALLPNKQEATYTRLFCQIFNIRQQLNPTSIMSVFKSATINAAVTVFPNATRKGCFYHLSQCVYRRVQAEGLQQQYQEDNDFALEVCMLPALAFVTAEVIDAFETLQQELSYEANIIEDYFEDTFIGRNCGRRHNCHWQQPRFPISLWNMHERVEANLPRTNNHIEGWQRQRAGGKWPGDKWPGSNGPTSMQW</sequence>
<keyword evidence="3" id="KW-1185">Reference proteome</keyword>
<evidence type="ECO:0000256" key="1">
    <source>
        <dbReference type="SAM" id="MobiDB-lite"/>
    </source>
</evidence>
<dbReference type="Pfam" id="PF10551">
    <property type="entry name" value="MULE"/>
    <property type="match status" value="1"/>
</dbReference>
<gene>
    <name evidence="4" type="primary">LOC102805415</name>
</gene>